<dbReference type="AlphaFoldDB" id="A0A1K9YU87"/>
<dbReference type="GO" id="GO:0006744">
    <property type="term" value="P:ubiquinone biosynthetic process"/>
    <property type="evidence" value="ECO:0007669"/>
    <property type="project" value="UniProtKB-UniPathway"/>
</dbReference>
<comment type="cofactor">
    <cofactor evidence="1">
        <name>FAD</name>
        <dbReference type="ChEBI" id="CHEBI:57692"/>
    </cofactor>
</comment>
<dbReference type="InterPro" id="IPR002938">
    <property type="entry name" value="FAD-bd"/>
</dbReference>
<comment type="pathway">
    <text evidence="2">Cofactor biosynthesis; ubiquinone biosynthesis.</text>
</comment>
<dbReference type="InterPro" id="IPR010971">
    <property type="entry name" value="UbiH/COQ6"/>
</dbReference>
<feature type="domain" description="FAD-binding" evidence="8">
    <location>
        <begin position="6"/>
        <end position="321"/>
    </location>
</feature>
<name>A0A1K9YU87_9GAMM</name>
<evidence type="ECO:0000256" key="2">
    <source>
        <dbReference type="ARBA" id="ARBA00004749"/>
    </source>
</evidence>
<evidence type="ECO:0000256" key="4">
    <source>
        <dbReference type="ARBA" id="ARBA00022630"/>
    </source>
</evidence>
<reference evidence="9 10" key="1">
    <citation type="submission" date="2016-11" db="EMBL/GenBank/DDBJ databases">
        <authorList>
            <person name="Jaros S."/>
            <person name="Januszkiewicz K."/>
            <person name="Wedrychowicz H."/>
        </authorList>
    </citation>
    <scope>NUCLEOTIDE SEQUENCE [LARGE SCALE GENOMIC DNA]</scope>
    <source>
        <strain evidence="9">NVI 5450</strain>
    </source>
</reference>
<dbReference type="EMBL" id="FPLD01000014">
    <property type="protein sequence ID" value="SGY85738.1"/>
    <property type="molecule type" value="Genomic_DNA"/>
</dbReference>
<dbReference type="UniPathway" id="UPA00232"/>
<evidence type="ECO:0000313" key="10">
    <source>
        <dbReference type="Proteomes" id="UP000183794"/>
    </source>
</evidence>
<dbReference type="RefSeq" id="WP_075496722.1">
    <property type="nucleotide sequence ID" value="NZ_CAWRBC010000052.1"/>
</dbReference>
<dbReference type="PRINTS" id="PR00420">
    <property type="entry name" value="RNGMNOXGNASE"/>
</dbReference>
<evidence type="ECO:0000259" key="8">
    <source>
        <dbReference type="Pfam" id="PF01494"/>
    </source>
</evidence>
<dbReference type="InterPro" id="IPR051205">
    <property type="entry name" value="UbiH/COQ6_monooxygenase"/>
</dbReference>
<dbReference type="GO" id="GO:0008681">
    <property type="term" value="F:2-octaprenyl-6-methoxyphenol hydroxylase activity"/>
    <property type="evidence" value="ECO:0007669"/>
    <property type="project" value="InterPro"/>
</dbReference>
<evidence type="ECO:0000256" key="1">
    <source>
        <dbReference type="ARBA" id="ARBA00001974"/>
    </source>
</evidence>
<comment type="similarity">
    <text evidence="3">Belongs to the UbiH/COQ6 family.</text>
</comment>
<dbReference type="InterPro" id="IPR011295">
    <property type="entry name" value="UbiH"/>
</dbReference>
<keyword evidence="4" id="KW-0285">Flavoprotein</keyword>
<sequence length="401" mass="44418">MSVVEYDIAIVGAGMVGATLAHAVSQIKREDGRQLSIALIDANPPTTCNHPGFDARVIALSYGSQKILTQFNLWDKIAPTATAIKHIHVSDRGHWGITRIDHSEYNLPALGQVIELQTAGHIFQQDLAEIKNINWYCPNQLVGLDRQVGHTDLTLDDGQKIRCKLLVGADGNNSMVRQLTNVPVEVTDFEQTAIIANVSLSKPHEGKAYERFTDTGPLALLPMTEQRSSLVWSVRSDEVDAIMALSDDAFLLRLQQRFGYRLGKFTKTGQRFSYPLLLTEALEPTQHRSIVVGNAAHALHPIAGQGYNLGLRDVAVLHHQIEQAFLADQDVGDQAVTKGYWHKRQGDHQKTIWMTTSLATLFANNYGPLVAGRNLALHTMGYKPEYKRALARQALGAFKLF</sequence>
<dbReference type="PROSITE" id="PS01304">
    <property type="entry name" value="UBIH"/>
    <property type="match status" value="1"/>
</dbReference>
<dbReference type="NCBIfam" id="TIGR01988">
    <property type="entry name" value="Ubi-OHases"/>
    <property type="match status" value="1"/>
</dbReference>
<gene>
    <name evidence="9" type="ORF">NVI5450_0558</name>
</gene>
<dbReference type="InterPro" id="IPR018168">
    <property type="entry name" value="Ubi_Hdrlase_CS"/>
</dbReference>
<keyword evidence="5" id="KW-0274">FAD</keyword>
<keyword evidence="7" id="KW-0503">Monooxygenase</keyword>
<dbReference type="OrthoDB" id="9769565at2"/>
<keyword evidence="6" id="KW-0560">Oxidoreductase</keyword>
<organism evidence="9 10">
    <name type="scientific">Moritella viscosa</name>
    <dbReference type="NCBI Taxonomy" id="80854"/>
    <lineage>
        <taxon>Bacteria</taxon>
        <taxon>Pseudomonadati</taxon>
        <taxon>Pseudomonadota</taxon>
        <taxon>Gammaproteobacteria</taxon>
        <taxon>Alteromonadales</taxon>
        <taxon>Moritellaceae</taxon>
        <taxon>Moritella</taxon>
    </lineage>
</organism>
<evidence type="ECO:0000256" key="5">
    <source>
        <dbReference type="ARBA" id="ARBA00022827"/>
    </source>
</evidence>
<proteinExistence type="inferred from homology"/>
<dbReference type="PANTHER" id="PTHR43876">
    <property type="entry name" value="UBIQUINONE BIOSYNTHESIS MONOOXYGENASE COQ6, MITOCHONDRIAL"/>
    <property type="match status" value="1"/>
</dbReference>
<accession>A0A1K9YU87</accession>
<dbReference type="Pfam" id="PF01494">
    <property type="entry name" value="FAD_binding_3"/>
    <property type="match status" value="1"/>
</dbReference>
<dbReference type="GO" id="GO:0071949">
    <property type="term" value="F:FAD binding"/>
    <property type="evidence" value="ECO:0007669"/>
    <property type="project" value="InterPro"/>
</dbReference>
<evidence type="ECO:0000313" key="9">
    <source>
        <dbReference type="EMBL" id="SGY85738.1"/>
    </source>
</evidence>
<dbReference type="PANTHER" id="PTHR43876:SF8">
    <property type="entry name" value="2-OCTAPRENYL-6-METHOXYPHENOL HYDROXYLASE"/>
    <property type="match status" value="1"/>
</dbReference>
<evidence type="ECO:0000256" key="6">
    <source>
        <dbReference type="ARBA" id="ARBA00023002"/>
    </source>
</evidence>
<dbReference type="NCBIfam" id="TIGR01984">
    <property type="entry name" value="UbiH"/>
    <property type="match status" value="1"/>
</dbReference>
<dbReference type="InterPro" id="IPR036188">
    <property type="entry name" value="FAD/NAD-bd_sf"/>
</dbReference>
<dbReference type="Proteomes" id="UP000183794">
    <property type="component" value="Unassembled WGS sequence"/>
</dbReference>
<evidence type="ECO:0000256" key="7">
    <source>
        <dbReference type="ARBA" id="ARBA00023033"/>
    </source>
</evidence>
<dbReference type="SUPFAM" id="SSF51905">
    <property type="entry name" value="FAD/NAD(P)-binding domain"/>
    <property type="match status" value="1"/>
</dbReference>
<dbReference type="NCBIfam" id="NF004356">
    <property type="entry name" value="PRK05732.1"/>
    <property type="match status" value="1"/>
</dbReference>
<protein>
    <submittedName>
        <fullName evidence="9">2-octaprenyl-6-methoxyphenyl hydroxylase</fullName>
    </submittedName>
</protein>
<evidence type="ECO:0000256" key="3">
    <source>
        <dbReference type="ARBA" id="ARBA00005349"/>
    </source>
</evidence>
<dbReference type="Gene3D" id="3.50.50.60">
    <property type="entry name" value="FAD/NAD(P)-binding domain"/>
    <property type="match status" value="2"/>
</dbReference>